<dbReference type="EMBL" id="UINC01095986">
    <property type="protein sequence ID" value="SVC52497.1"/>
    <property type="molecule type" value="Genomic_DNA"/>
</dbReference>
<protein>
    <submittedName>
        <fullName evidence="1">Uncharacterized protein</fullName>
    </submittedName>
</protein>
<feature type="non-terminal residue" evidence="1">
    <location>
        <position position="63"/>
    </location>
</feature>
<gene>
    <name evidence="1" type="ORF">METZ01_LOCUS305351</name>
</gene>
<dbReference type="AlphaFoldDB" id="A0A382MXI7"/>
<organism evidence="1">
    <name type="scientific">marine metagenome</name>
    <dbReference type="NCBI Taxonomy" id="408172"/>
    <lineage>
        <taxon>unclassified sequences</taxon>
        <taxon>metagenomes</taxon>
        <taxon>ecological metagenomes</taxon>
    </lineage>
</organism>
<accession>A0A382MXI7</accession>
<name>A0A382MXI7_9ZZZZ</name>
<proteinExistence type="predicted"/>
<reference evidence="1" key="1">
    <citation type="submission" date="2018-05" db="EMBL/GenBank/DDBJ databases">
        <authorList>
            <person name="Lanie J.A."/>
            <person name="Ng W.-L."/>
            <person name="Kazmierczak K.M."/>
            <person name="Andrzejewski T.M."/>
            <person name="Davidsen T.M."/>
            <person name="Wayne K.J."/>
            <person name="Tettelin H."/>
            <person name="Glass J.I."/>
            <person name="Rusch D."/>
            <person name="Podicherti R."/>
            <person name="Tsui H.-C.T."/>
            <person name="Winkler M.E."/>
        </authorList>
    </citation>
    <scope>NUCLEOTIDE SEQUENCE</scope>
</reference>
<evidence type="ECO:0000313" key="1">
    <source>
        <dbReference type="EMBL" id="SVC52497.1"/>
    </source>
</evidence>
<sequence length="63" mass="7368">MANIYGREKNNDFGNFKKIRVNIVPVTTRWQDSILVKMYLDIPLKTLQFVKGNNEFISGYEAQ</sequence>